<keyword evidence="4" id="KW-0408">Iron</keyword>
<feature type="compositionally biased region" description="Basic and acidic residues" evidence="8">
    <location>
        <begin position="687"/>
        <end position="697"/>
    </location>
</feature>
<name>A0A316Z289_9BASI</name>
<dbReference type="PANTHER" id="PTHR13184:SF5">
    <property type="entry name" value="METHYLTRANSFERASE-LIKE PROTEIN 17, MITOCHONDRIAL"/>
    <property type="match status" value="1"/>
</dbReference>
<dbReference type="Proteomes" id="UP000245946">
    <property type="component" value="Unassembled WGS sequence"/>
</dbReference>
<evidence type="ECO:0008006" key="11">
    <source>
        <dbReference type="Google" id="ProtNLM"/>
    </source>
</evidence>
<dbReference type="GO" id="GO:0046872">
    <property type="term" value="F:metal ion binding"/>
    <property type="evidence" value="ECO:0007669"/>
    <property type="project" value="UniProtKB-KW"/>
</dbReference>
<evidence type="ECO:0000256" key="2">
    <source>
        <dbReference type="ARBA" id="ARBA00022723"/>
    </source>
</evidence>
<feature type="compositionally biased region" description="Low complexity" evidence="8">
    <location>
        <begin position="18"/>
        <end position="29"/>
    </location>
</feature>
<evidence type="ECO:0000256" key="7">
    <source>
        <dbReference type="ARBA" id="ARBA00045681"/>
    </source>
</evidence>
<feature type="region of interest" description="Disordered" evidence="8">
    <location>
        <begin position="484"/>
        <end position="509"/>
    </location>
</feature>
<keyword evidence="2" id="KW-0479">Metal-binding</keyword>
<keyword evidence="6" id="KW-0496">Mitochondrion</keyword>
<proteinExistence type="predicted"/>
<accession>A0A316Z289</accession>
<keyword evidence="5" id="KW-0411">Iron-sulfur</keyword>
<keyword evidence="10" id="KW-1185">Reference proteome</keyword>
<evidence type="ECO:0000256" key="3">
    <source>
        <dbReference type="ARBA" id="ARBA00022946"/>
    </source>
</evidence>
<dbReference type="GO" id="GO:0051536">
    <property type="term" value="F:iron-sulfur cluster binding"/>
    <property type="evidence" value="ECO:0007669"/>
    <property type="project" value="UniProtKB-KW"/>
</dbReference>
<protein>
    <recommendedName>
        <fullName evidence="11">Rsm22-domain-containing protein</fullName>
    </recommendedName>
</protein>
<dbReference type="PANTHER" id="PTHR13184">
    <property type="entry name" value="37S RIBOSOMAL PROTEIN S22"/>
    <property type="match status" value="1"/>
</dbReference>
<feature type="region of interest" description="Disordered" evidence="8">
    <location>
        <begin position="637"/>
        <end position="668"/>
    </location>
</feature>
<comment type="subcellular location">
    <subcellularLocation>
        <location evidence="1">Mitochondrion</location>
    </subcellularLocation>
</comment>
<dbReference type="OrthoDB" id="421327at2759"/>
<dbReference type="AlphaFoldDB" id="A0A316Z289"/>
<dbReference type="InterPro" id="IPR052571">
    <property type="entry name" value="Mt_RNA_Methyltransferase"/>
</dbReference>
<dbReference type="GO" id="GO:0005763">
    <property type="term" value="C:mitochondrial small ribosomal subunit"/>
    <property type="evidence" value="ECO:0007669"/>
    <property type="project" value="TreeGrafter"/>
</dbReference>
<organism evidence="9 10">
    <name type="scientific">Tilletiopsis washingtonensis</name>
    <dbReference type="NCBI Taxonomy" id="58919"/>
    <lineage>
        <taxon>Eukaryota</taxon>
        <taxon>Fungi</taxon>
        <taxon>Dikarya</taxon>
        <taxon>Basidiomycota</taxon>
        <taxon>Ustilaginomycotina</taxon>
        <taxon>Exobasidiomycetes</taxon>
        <taxon>Entylomatales</taxon>
        <taxon>Entylomatales incertae sedis</taxon>
        <taxon>Tilletiopsis</taxon>
    </lineage>
</organism>
<evidence type="ECO:0000313" key="9">
    <source>
        <dbReference type="EMBL" id="PWN95032.1"/>
    </source>
</evidence>
<keyword evidence="3" id="KW-0809">Transit peptide</keyword>
<evidence type="ECO:0000256" key="6">
    <source>
        <dbReference type="ARBA" id="ARBA00023128"/>
    </source>
</evidence>
<dbReference type="GO" id="GO:0008168">
    <property type="term" value="F:methyltransferase activity"/>
    <property type="evidence" value="ECO:0007669"/>
    <property type="project" value="InterPro"/>
</dbReference>
<evidence type="ECO:0000256" key="1">
    <source>
        <dbReference type="ARBA" id="ARBA00004173"/>
    </source>
</evidence>
<dbReference type="GO" id="GO:0003735">
    <property type="term" value="F:structural constituent of ribosome"/>
    <property type="evidence" value="ECO:0007669"/>
    <property type="project" value="TreeGrafter"/>
</dbReference>
<evidence type="ECO:0000313" key="10">
    <source>
        <dbReference type="Proteomes" id="UP000245946"/>
    </source>
</evidence>
<dbReference type="InterPro" id="IPR015324">
    <property type="entry name" value="Ribosomal_Rsm22-like"/>
</dbReference>
<dbReference type="GeneID" id="37273105"/>
<dbReference type="Pfam" id="PF09243">
    <property type="entry name" value="Rsm22"/>
    <property type="match status" value="2"/>
</dbReference>
<evidence type="ECO:0000256" key="4">
    <source>
        <dbReference type="ARBA" id="ARBA00023004"/>
    </source>
</evidence>
<dbReference type="EMBL" id="KZ819307">
    <property type="protein sequence ID" value="PWN95032.1"/>
    <property type="molecule type" value="Genomic_DNA"/>
</dbReference>
<feature type="compositionally biased region" description="Low complexity" evidence="8">
    <location>
        <begin position="484"/>
        <end position="495"/>
    </location>
</feature>
<feature type="region of interest" description="Disordered" evidence="8">
    <location>
        <begin position="687"/>
        <end position="745"/>
    </location>
</feature>
<feature type="region of interest" description="Disordered" evidence="8">
    <location>
        <begin position="18"/>
        <end position="56"/>
    </location>
</feature>
<gene>
    <name evidence="9" type="ORF">FA09DRAFT_363205</name>
</gene>
<dbReference type="GO" id="GO:0006412">
    <property type="term" value="P:translation"/>
    <property type="evidence" value="ECO:0007669"/>
    <property type="project" value="InterPro"/>
</dbReference>
<dbReference type="STRING" id="58919.A0A316Z289"/>
<evidence type="ECO:0000256" key="5">
    <source>
        <dbReference type="ARBA" id="ARBA00023014"/>
    </source>
</evidence>
<reference evidence="9 10" key="1">
    <citation type="journal article" date="2018" name="Mol. Biol. Evol.">
        <title>Broad Genomic Sampling Reveals a Smut Pathogenic Ancestry of the Fungal Clade Ustilaginomycotina.</title>
        <authorList>
            <person name="Kijpornyongpan T."/>
            <person name="Mondo S.J."/>
            <person name="Barry K."/>
            <person name="Sandor L."/>
            <person name="Lee J."/>
            <person name="Lipzen A."/>
            <person name="Pangilinan J."/>
            <person name="LaButti K."/>
            <person name="Hainaut M."/>
            <person name="Henrissat B."/>
            <person name="Grigoriev I.V."/>
            <person name="Spatafora J.W."/>
            <person name="Aime M.C."/>
        </authorList>
    </citation>
    <scope>NUCLEOTIDE SEQUENCE [LARGE SCALE GENOMIC DNA]</scope>
    <source>
        <strain evidence="9 10">MCA 4186</strain>
    </source>
</reference>
<sequence length="745" mass="78621">MTSHQLLSAALVSSRTAAARAGAAVARTRVPPPGAEDASPASMSRDGLSARERRRSRAARFGTLAPEHATALPTELVQAIAQWREEAPAPPKSSGGPLRSAHEHLLSPRSPARYAILVKILQSLADRLGPGSSGQGSAGWTPRHVSDLSCGAGEGLWAAAQAWPSVASYAGSDAAGALARTGGDLLHLLPEEHPLRAVRTSFRSNRSASAPRRGEAAQTLALIPFALAELPSDASRSRLIREAWDSGAHVIVLVEAGDTRGFACIASAREELLALGRGEGEASTVGLESIVVDGRTYYAQPSADDAEGDGAAAESTAEGSYVVAPCPHDRPCPLLHDFLPSTSSTSFHGGTALPVCSFPSRASIPSYAAAPRPDDSSRFSYVAIVRGQRPSASAREEDVATGAARTKLGILDELRAGPRRLPAQIVEPLAFEDEAELSPEDLAARQELLALLPQALEREAKLSGLPLDSEALAESLSQAHDLWSESAQAAEQSAVDEQRQTENDALEDSSSFIEQATGSSASLPDLSQLLADASIQQGDDGRELSPLLERAFSTDAEEPDAMPVEVFSPEDEESMRLEALSWPRLVRPPLKKGGHVTFDACTASGAIERFTLPRSAGRQAYHDARKASWGDLFPHDAGKGTTERVPAASDERTPAARGVQRTPAGKKVRREMLSSAAAIGADLVAPREREGRGDAEATARGGKNIVGRRAHYTQGGGGDARSARPSRKRSMGDYHFEPMEDGAFV</sequence>
<evidence type="ECO:0000256" key="8">
    <source>
        <dbReference type="SAM" id="MobiDB-lite"/>
    </source>
</evidence>
<dbReference type="RefSeq" id="XP_025595311.1">
    <property type="nucleotide sequence ID" value="XM_025745561.1"/>
</dbReference>
<comment type="function">
    <text evidence="7">Mitochondrial ribosome (mitoribosome) assembly factor. Binds at the interface of the head and body domains of the mitochondrial small ribosomal subunit (mt-SSU), occluding the mRNA channel and preventing compaction of the head domain towards the body. Probable inactive methyltransferase: retains the characteristic folding and ability to bind S-adenosyl-L-methionine, but it probably lost its methyltransferase activity.</text>
</comment>